<feature type="domain" description="Spermatogenesis-associated protein 20-like TRX" evidence="4">
    <location>
        <begin position="21"/>
        <end position="82"/>
    </location>
</feature>
<gene>
    <name evidence="5" type="ORF">HGP29_24710</name>
</gene>
<dbReference type="Gene3D" id="3.40.30.10">
    <property type="entry name" value="Glutaredoxin"/>
    <property type="match status" value="1"/>
</dbReference>
<feature type="domain" description="Mannosyl-glycoprotein endo-beta-N-acetylglucosamidase-like" evidence="3">
    <location>
        <begin position="219"/>
        <end position="339"/>
    </location>
</feature>
<dbReference type="InterPro" id="IPR036249">
    <property type="entry name" value="Thioredoxin-like_sf"/>
</dbReference>
<evidence type="ECO:0000259" key="3">
    <source>
        <dbReference type="Pfam" id="PF01832"/>
    </source>
</evidence>
<keyword evidence="6" id="KW-1185">Reference proteome</keyword>
<evidence type="ECO:0000256" key="2">
    <source>
        <dbReference type="SAM" id="SignalP"/>
    </source>
</evidence>
<evidence type="ECO:0000256" key="1">
    <source>
        <dbReference type="ARBA" id="ARBA00023284"/>
    </source>
</evidence>
<comment type="caution">
    <text evidence="5">The sequence shown here is derived from an EMBL/GenBank/DDBJ whole genome shotgun (WGS) entry which is preliminary data.</text>
</comment>
<dbReference type="GO" id="GO:0004040">
    <property type="term" value="F:amidase activity"/>
    <property type="evidence" value="ECO:0007669"/>
    <property type="project" value="InterPro"/>
</dbReference>
<feature type="chain" id="PRO_5030821831" evidence="2">
    <location>
        <begin position="20"/>
        <end position="348"/>
    </location>
</feature>
<evidence type="ECO:0000259" key="4">
    <source>
        <dbReference type="Pfam" id="PF03190"/>
    </source>
</evidence>
<dbReference type="InterPro" id="IPR002901">
    <property type="entry name" value="MGlyc_endo_b_GlcNAc-like_dom"/>
</dbReference>
<sequence length="348" mass="40450">MKLLLSLSTLLLLSLTTIGAEIEWITIQEAEKRNKTEARPILIDIYTDWCGWCKELDKKTYADPIIIDYINEHYWAVKFNPETSGTFTFNGEEYGKDELEGTPFHEFEVFISEKPLSYPTTAFLTSDNQQFASWGGFLEKDKMHLLLSVVRLGKEASEEDVAAFLENYSSPYPSEASEWEEAEEETNTVQLYEGEEINELGVIQNLSHKRYFNPKFEMYALAVEEEYSLPAEIILALGAYYSDFGNSDMARFTNNHFSLTIYKDWDWGTYKTAEGTVYRVYPSVEESYNDAAQYILKNYRIPKKFLNADKSYEEWTQLLVKVGYINQDEMAELNEIIIKYQLENVQTM</sequence>
<protein>
    <submittedName>
        <fullName evidence="5">DUF255 domain-containing protein</fullName>
    </submittedName>
</protein>
<dbReference type="Gene3D" id="1.10.530.10">
    <property type="match status" value="1"/>
</dbReference>
<dbReference type="InterPro" id="IPR004879">
    <property type="entry name" value="Ssp411-like_TRX"/>
</dbReference>
<dbReference type="AlphaFoldDB" id="A0A7X8XYP9"/>
<keyword evidence="1" id="KW-0676">Redox-active center</keyword>
<reference evidence="5 6" key="1">
    <citation type="submission" date="2020-04" db="EMBL/GenBank/DDBJ databases">
        <title>Flammeovirga sp. SR4, a novel species isolated from seawater.</title>
        <authorList>
            <person name="Wang X."/>
        </authorList>
    </citation>
    <scope>NUCLEOTIDE SEQUENCE [LARGE SCALE GENOMIC DNA]</scope>
    <source>
        <strain evidence="5 6">SR4</strain>
    </source>
</reference>
<dbReference type="SUPFAM" id="SSF52833">
    <property type="entry name" value="Thioredoxin-like"/>
    <property type="match status" value="1"/>
</dbReference>
<proteinExistence type="predicted"/>
<accession>A0A7X8XYP9</accession>
<dbReference type="PROSITE" id="PS00194">
    <property type="entry name" value="THIOREDOXIN_1"/>
    <property type="match status" value="1"/>
</dbReference>
<organism evidence="5 6">
    <name type="scientific">Flammeovirga agarivorans</name>
    <dbReference type="NCBI Taxonomy" id="2726742"/>
    <lineage>
        <taxon>Bacteria</taxon>
        <taxon>Pseudomonadati</taxon>
        <taxon>Bacteroidota</taxon>
        <taxon>Cytophagia</taxon>
        <taxon>Cytophagales</taxon>
        <taxon>Flammeovirgaceae</taxon>
        <taxon>Flammeovirga</taxon>
    </lineage>
</organism>
<dbReference type="Pfam" id="PF01832">
    <property type="entry name" value="Glucosaminidase"/>
    <property type="match status" value="1"/>
</dbReference>
<dbReference type="InterPro" id="IPR017937">
    <property type="entry name" value="Thioredoxin_CS"/>
</dbReference>
<keyword evidence="2" id="KW-0732">Signal</keyword>
<feature type="signal peptide" evidence="2">
    <location>
        <begin position="1"/>
        <end position="19"/>
    </location>
</feature>
<evidence type="ECO:0000313" key="5">
    <source>
        <dbReference type="EMBL" id="NLR94429.1"/>
    </source>
</evidence>
<evidence type="ECO:0000313" key="6">
    <source>
        <dbReference type="Proteomes" id="UP000585050"/>
    </source>
</evidence>
<dbReference type="EMBL" id="JABAIL010000012">
    <property type="protein sequence ID" value="NLR94429.1"/>
    <property type="molecule type" value="Genomic_DNA"/>
</dbReference>
<dbReference type="RefSeq" id="WP_168885140.1">
    <property type="nucleotide sequence ID" value="NZ_JABAIL010000012.1"/>
</dbReference>
<dbReference type="Proteomes" id="UP000585050">
    <property type="component" value="Unassembled WGS sequence"/>
</dbReference>
<name>A0A7X8XYP9_9BACT</name>
<dbReference type="Pfam" id="PF03190">
    <property type="entry name" value="Thioredox_DsbH"/>
    <property type="match status" value="1"/>
</dbReference>